<dbReference type="KEGG" id="dsw:QR90_10420"/>
<gene>
    <name evidence="1" type="ORF">QR90_10420</name>
</gene>
<dbReference type="InterPro" id="IPR025355">
    <property type="entry name" value="DUF4259"/>
</dbReference>
<dbReference type="HOGENOM" id="CLU_128239_1_0_0"/>
<dbReference type="RefSeq" id="WP_039684373.1">
    <property type="nucleotide sequence ID" value="NZ_CP010028.1"/>
</dbReference>
<dbReference type="Pfam" id="PF14078">
    <property type="entry name" value="DUF4259"/>
    <property type="match status" value="1"/>
</dbReference>
<protein>
    <recommendedName>
        <fullName evidence="3">DUF4259 domain-containing protein</fullName>
    </recommendedName>
</protein>
<evidence type="ECO:0000313" key="1">
    <source>
        <dbReference type="EMBL" id="AIZ45417.1"/>
    </source>
</evidence>
<evidence type="ECO:0008006" key="3">
    <source>
        <dbReference type="Google" id="ProtNLM"/>
    </source>
</evidence>
<accession>A0A0A7KGW4</accession>
<name>A0A0A7KGW4_9DEIO</name>
<dbReference type="EMBL" id="CP010028">
    <property type="protein sequence ID" value="AIZ45417.1"/>
    <property type="molecule type" value="Genomic_DNA"/>
</dbReference>
<dbReference type="STRING" id="1182571.QR90_10420"/>
<reference evidence="2" key="1">
    <citation type="submission" date="2014-11" db="EMBL/GenBank/DDBJ databases">
        <title>Hymenobacter sp. DG25B genome submission.</title>
        <authorList>
            <person name="Jung H.-Y."/>
            <person name="Kim M.K."/>
            <person name="Srinivasan S."/>
            <person name="Lim S."/>
        </authorList>
    </citation>
    <scope>NUCLEOTIDE SEQUENCE [LARGE SCALE GENOMIC DNA]</scope>
    <source>
        <strain evidence="2">DY59</strain>
    </source>
</reference>
<sequence length="134" mass="14268">MDIWGTGPFENEAGAAFADEVVQDGAFALAEAFDVALDPDGGFLAAEEGHRTLAAAEILAAVLDGETQNIVSARLRAWVQEADAADLFSLRDVARDAVERVLGPDSELPDLWTETAEADAWLGAVRTLQIRLEG</sequence>
<dbReference type="Proteomes" id="UP000030634">
    <property type="component" value="Chromosome"/>
</dbReference>
<evidence type="ECO:0000313" key="2">
    <source>
        <dbReference type="Proteomes" id="UP000030634"/>
    </source>
</evidence>
<organism evidence="1 2">
    <name type="scientific">Deinococcus radiopugnans</name>
    <dbReference type="NCBI Taxonomy" id="57497"/>
    <lineage>
        <taxon>Bacteria</taxon>
        <taxon>Thermotogati</taxon>
        <taxon>Deinococcota</taxon>
        <taxon>Deinococci</taxon>
        <taxon>Deinococcales</taxon>
        <taxon>Deinococcaceae</taxon>
        <taxon>Deinococcus</taxon>
    </lineage>
</organism>
<dbReference type="AlphaFoldDB" id="A0A0A7KGW4"/>
<proteinExistence type="predicted"/>